<dbReference type="Proteomes" id="UP000289738">
    <property type="component" value="Chromosome B01"/>
</dbReference>
<evidence type="ECO:0000256" key="1">
    <source>
        <dbReference type="SAM" id="MobiDB-lite"/>
    </source>
</evidence>
<dbReference type="AlphaFoldDB" id="A0A445AWG1"/>
<feature type="region of interest" description="Disordered" evidence="1">
    <location>
        <begin position="36"/>
        <end position="108"/>
    </location>
</feature>
<gene>
    <name evidence="2" type="ORF">Ahy_B01g055461</name>
</gene>
<proteinExistence type="predicted"/>
<dbReference type="EMBL" id="SDMP01000011">
    <property type="protein sequence ID" value="RYR30706.1"/>
    <property type="molecule type" value="Genomic_DNA"/>
</dbReference>
<name>A0A445AWG1_ARAHY</name>
<feature type="compositionally biased region" description="Acidic residues" evidence="1">
    <location>
        <begin position="88"/>
        <end position="108"/>
    </location>
</feature>
<feature type="compositionally biased region" description="Acidic residues" evidence="1">
    <location>
        <begin position="50"/>
        <end position="61"/>
    </location>
</feature>
<protein>
    <submittedName>
        <fullName evidence="2">Uncharacterized protein</fullName>
    </submittedName>
</protein>
<comment type="caution">
    <text evidence="2">The sequence shown here is derived from an EMBL/GenBank/DDBJ whole genome shotgun (WGS) entry which is preliminary data.</text>
</comment>
<dbReference type="PANTHER" id="PTHR37195:SF2">
    <property type="entry name" value="NUCLEOLIN-LIKE"/>
    <property type="match status" value="1"/>
</dbReference>
<organism evidence="2 3">
    <name type="scientific">Arachis hypogaea</name>
    <name type="common">Peanut</name>
    <dbReference type="NCBI Taxonomy" id="3818"/>
    <lineage>
        <taxon>Eukaryota</taxon>
        <taxon>Viridiplantae</taxon>
        <taxon>Streptophyta</taxon>
        <taxon>Embryophyta</taxon>
        <taxon>Tracheophyta</taxon>
        <taxon>Spermatophyta</taxon>
        <taxon>Magnoliopsida</taxon>
        <taxon>eudicotyledons</taxon>
        <taxon>Gunneridae</taxon>
        <taxon>Pentapetalae</taxon>
        <taxon>rosids</taxon>
        <taxon>fabids</taxon>
        <taxon>Fabales</taxon>
        <taxon>Fabaceae</taxon>
        <taxon>Papilionoideae</taxon>
        <taxon>50 kb inversion clade</taxon>
        <taxon>dalbergioids sensu lato</taxon>
        <taxon>Dalbergieae</taxon>
        <taxon>Pterocarpus clade</taxon>
        <taxon>Arachis</taxon>
    </lineage>
</organism>
<reference evidence="2 3" key="1">
    <citation type="submission" date="2019-01" db="EMBL/GenBank/DDBJ databases">
        <title>Sequencing of cultivated peanut Arachis hypogaea provides insights into genome evolution and oil improvement.</title>
        <authorList>
            <person name="Chen X."/>
        </authorList>
    </citation>
    <scope>NUCLEOTIDE SEQUENCE [LARGE SCALE GENOMIC DNA]</scope>
    <source>
        <strain evidence="3">cv. Fuhuasheng</strain>
        <tissue evidence="2">Leaves</tissue>
    </source>
</reference>
<sequence length="108" mass="12057">MRSVLQRVTGGNSPVSSIRSCSDFETRICDFSHTYGDLGTEYLVRPAGPGEEEDASSDFDPDQNGRHDEDEDVEKDNVPSKRKRSDKDDDEDDDDGDGGEDDERPSKR</sequence>
<evidence type="ECO:0000313" key="3">
    <source>
        <dbReference type="Proteomes" id="UP000289738"/>
    </source>
</evidence>
<evidence type="ECO:0000313" key="2">
    <source>
        <dbReference type="EMBL" id="RYR30706.1"/>
    </source>
</evidence>
<accession>A0A445AWG1</accession>
<dbReference type="PANTHER" id="PTHR37195">
    <property type="entry name" value="OS01G0332900 PROTEIN"/>
    <property type="match status" value="1"/>
</dbReference>
<keyword evidence="3" id="KW-1185">Reference proteome</keyword>